<evidence type="ECO:0000256" key="9">
    <source>
        <dbReference type="ARBA" id="ARBA00023180"/>
    </source>
</evidence>
<dbReference type="GO" id="GO:0005789">
    <property type="term" value="C:endoplasmic reticulum membrane"/>
    <property type="evidence" value="ECO:0007669"/>
    <property type="project" value="UniProtKB-SubCell"/>
</dbReference>
<evidence type="ECO:0000256" key="4">
    <source>
        <dbReference type="ARBA" id="ARBA00022502"/>
    </source>
</evidence>
<dbReference type="EMBL" id="HG739156">
    <property type="protein sequence ID" value="CDP13072.1"/>
    <property type="molecule type" value="Genomic_DNA"/>
</dbReference>
<protein>
    <recommendedName>
        <fullName evidence="13">Phosphatidylinositol-glycan biosynthesis class X protein</fullName>
    </recommendedName>
</protein>
<gene>
    <name evidence="11" type="ORF">GSCOC_T00037840001</name>
</gene>
<evidence type="ECO:0000256" key="7">
    <source>
        <dbReference type="ARBA" id="ARBA00022989"/>
    </source>
</evidence>
<dbReference type="InterPro" id="IPR040039">
    <property type="entry name" value="PIGX"/>
</dbReference>
<dbReference type="UniPathway" id="UPA00196"/>
<evidence type="ECO:0000256" key="6">
    <source>
        <dbReference type="ARBA" id="ARBA00022824"/>
    </source>
</evidence>
<evidence type="ECO:0000256" key="10">
    <source>
        <dbReference type="SAM" id="Phobius"/>
    </source>
</evidence>
<evidence type="ECO:0000313" key="11">
    <source>
        <dbReference type="EMBL" id="CDP13072.1"/>
    </source>
</evidence>
<dbReference type="InterPro" id="IPR013233">
    <property type="entry name" value="PIG-X/PBN1"/>
</dbReference>
<evidence type="ECO:0000256" key="1">
    <source>
        <dbReference type="ARBA" id="ARBA00004389"/>
    </source>
</evidence>
<feature type="transmembrane region" description="Helical" evidence="10">
    <location>
        <begin position="251"/>
        <end position="272"/>
    </location>
</feature>
<organism evidence="11 12">
    <name type="scientific">Coffea canephora</name>
    <name type="common">Robusta coffee</name>
    <dbReference type="NCBI Taxonomy" id="49390"/>
    <lineage>
        <taxon>Eukaryota</taxon>
        <taxon>Viridiplantae</taxon>
        <taxon>Streptophyta</taxon>
        <taxon>Embryophyta</taxon>
        <taxon>Tracheophyta</taxon>
        <taxon>Spermatophyta</taxon>
        <taxon>Magnoliopsida</taxon>
        <taxon>eudicotyledons</taxon>
        <taxon>Gunneridae</taxon>
        <taxon>Pentapetalae</taxon>
        <taxon>asterids</taxon>
        <taxon>lamiids</taxon>
        <taxon>Gentianales</taxon>
        <taxon>Rubiaceae</taxon>
        <taxon>Ixoroideae</taxon>
        <taxon>Gardenieae complex</taxon>
        <taxon>Bertiereae - Coffeeae clade</taxon>
        <taxon>Coffeeae</taxon>
        <taxon>Coffea</taxon>
    </lineage>
</organism>
<sequence length="286" mass="32298">MEIQDFQFQSCFRLGIFIFIFLLPSFSLGLEEYISAQYFKKREILDDSKFNSFLKTDVSLSSCQMLQPELNNKEPKMLALHRNLIGEGSHRRLSSSVRLEIQVSAQSCQAIVIERLPSGVFADPFELQHLVRRRVFSNAAVFGDTNLELPSFRSNRSLVEVHVRIDPGMFSGDHKQLEINIELPLHARYQPLGYGISRVEFGLPDIVFSCRNEGNLHEKSCLLVPTDQGVKDEDGNIVWEVPCGNKEHAKIVSFVTFISAILSALLIVWTSVSSSNIAFTADLKQS</sequence>
<keyword evidence="5 10" id="KW-0812">Transmembrane</keyword>
<proteinExistence type="inferred from homology"/>
<comment type="pathway">
    <text evidence="2">Glycolipid biosynthesis; glycosylphosphatidylinositol-anchor biosynthesis.</text>
</comment>
<dbReference type="PhylomeDB" id="A0A068UXP4"/>
<comment type="subcellular location">
    <subcellularLocation>
        <location evidence="1">Endoplasmic reticulum membrane</location>
        <topology evidence="1">Single-pass membrane protein</topology>
    </subcellularLocation>
</comment>
<dbReference type="GO" id="GO:0006506">
    <property type="term" value="P:GPI anchor biosynthetic process"/>
    <property type="evidence" value="ECO:0007669"/>
    <property type="project" value="UniProtKB-UniPathway"/>
</dbReference>
<dbReference type="PANTHER" id="PTHR28650">
    <property type="entry name" value="PHOSPHATIDYLINOSITOL-GLYCAN BIOSYNTHESIS CLASS X PROTEIN"/>
    <property type="match status" value="1"/>
</dbReference>
<keyword evidence="12" id="KW-1185">Reference proteome</keyword>
<dbReference type="SMART" id="SM00780">
    <property type="entry name" value="PIG-X"/>
    <property type="match status" value="1"/>
</dbReference>
<keyword evidence="9" id="KW-0325">Glycoprotein</keyword>
<dbReference type="Proteomes" id="UP000295252">
    <property type="component" value="Chromosome X"/>
</dbReference>
<evidence type="ECO:0000313" key="12">
    <source>
        <dbReference type="Proteomes" id="UP000295252"/>
    </source>
</evidence>
<keyword evidence="4" id="KW-0337">GPI-anchor biosynthesis</keyword>
<evidence type="ECO:0000256" key="3">
    <source>
        <dbReference type="ARBA" id="ARBA00010345"/>
    </source>
</evidence>
<dbReference type="Gramene" id="CDP13072">
    <property type="protein sequence ID" value="CDP13072"/>
    <property type="gene ID" value="GSCOC_T00037840001"/>
</dbReference>
<feature type="transmembrane region" description="Helical" evidence="10">
    <location>
        <begin position="12"/>
        <end position="34"/>
    </location>
</feature>
<keyword evidence="7 10" id="KW-1133">Transmembrane helix</keyword>
<evidence type="ECO:0008006" key="13">
    <source>
        <dbReference type="Google" id="ProtNLM"/>
    </source>
</evidence>
<evidence type="ECO:0000256" key="8">
    <source>
        <dbReference type="ARBA" id="ARBA00023136"/>
    </source>
</evidence>
<dbReference type="STRING" id="49390.A0A068UXP4"/>
<dbReference type="AlphaFoldDB" id="A0A068UXP4"/>
<comment type="similarity">
    <text evidence="3">Belongs to the PIGX family.</text>
</comment>
<evidence type="ECO:0000256" key="2">
    <source>
        <dbReference type="ARBA" id="ARBA00004687"/>
    </source>
</evidence>
<dbReference type="PANTHER" id="PTHR28650:SF1">
    <property type="entry name" value="PHOSPHATIDYLINOSITOL-GLYCAN BIOSYNTHESIS CLASS X PROTEIN"/>
    <property type="match status" value="1"/>
</dbReference>
<dbReference type="InParanoid" id="A0A068UXP4"/>
<dbReference type="Pfam" id="PF08320">
    <property type="entry name" value="PIG-X"/>
    <property type="match status" value="1"/>
</dbReference>
<evidence type="ECO:0000256" key="5">
    <source>
        <dbReference type="ARBA" id="ARBA00022692"/>
    </source>
</evidence>
<accession>A0A068UXP4</accession>
<dbReference type="OrthoDB" id="5546453at2759"/>
<dbReference type="FunCoup" id="A0A068UXP4">
    <property type="interactions" value="878"/>
</dbReference>
<keyword evidence="6" id="KW-0256">Endoplasmic reticulum</keyword>
<name>A0A068UXP4_COFCA</name>
<keyword evidence="8 10" id="KW-0472">Membrane</keyword>
<dbReference type="OMA" id="VWEVPCG"/>
<reference evidence="12" key="1">
    <citation type="journal article" date="2014" name="Science">
        <title>The coffee genome provides insight into the convergent evolution of caffeine biosynthesis.</title>
        <authorList>
            <person name="Denoeud F."/>
            <person name="Carretero-Paulet L."/>
            <person name="Dereeper A."/>
            <person name="Droc G."/>
            <person name="Guyot R."/>
            <person name="Pietrella M."/>
            <person name="Zheng C."/>
            <person name="Alberti A."/>
            <person name="Anthony F."/>
            <person name="Aprea G."/>
            <person name="Aury J.M."/>
            <person name="Bento P."/>
            <person name="Bernard M."/>
            <person name="Bocs S."/>
            <person name="Campa C."/>
            <person name="Cenci A."/>
            <person name="Combes M.C."/>
            <person name="Crouzillat D."/>
            <person name="Da Silva C."/>
            <person name="Daddiego L."/>
            <person name="De Bellis F."/>
            <person name="Dussert S."/>
            <person name="Garsmeur O."/>
            <person name="Gayraud T."/>
            <person name="Guignon V."/>
            <person name="Jahn K."/>
            <person name="Jamilloux V."/>
            <person name="Joet T."/>
            <person name="Labadie K."/>
            <person name="Lan T."/>
            <person name="Leclercq J."/>
            <person name="Lepelley M."/>
            <person name="Leroy T."/>
            <person name="Li L.T."/>
            <person name="Librado P."/>
            <person name="Lopez L."/>
            <person name="Munoz A."/>
            <person name="Noel B."/>
            <person name="Pallavicini A."/>
            <person name="Perrotta G."/>
            <person name="Poncet V."/>
            <person name="Pot D."/>
            <person name="Priyono X."/>
            <person name="Rigoreau M."/>
            <person name="Rouard M."/>
            <person name="Rozas J."/>
            <person name="Tranchant-Dubreuil C."/>
            <person name="VanBuren R."/>
            <person name="Zhang Q."/>
            <person name="Andrade A.C."/>
            <person name="Argout X."/>
            <person name="Bertrand B."/>
            <person name="de Kochko A."/>
            <person name="Graziosi G."/>
            <person name="Henry R.J."/>
            <person name="Jayarama X."/>
            <person name="Ming R."/>
            <person name="Nagai C."/>
            <person name="Rounsley S."/>
            <person name="Sankoff D."/>
            <person name="Giuliano G."/>
            <person name="Albert V.A."/>
            <person name="Wincker P."/>
            <person name="Lashermes P."/>
        </authorList>
    </citation>
    <scope>NUCLEOTIDE SEQUENCE [LARGE SCALE GENOMIC DNA]</scope>
    <source>
        <strain evidence="12">cv. DH200-94</strain>
    </source>
</reference>